<keyword evidence="2" id="KW-1133">Transmembrane helix</keyword>
<evidence type="ECO:0000256" key="2">
    <source>
        <dbReference type="SAM" id="Phobius"/>
    </source>
</evidence>
<sequence>MTAGQGPQGWDQPGQQPPGQPYGQPPQGQGPYGQAPHGQTPYGQNPYGGYASAPAAPDGFGAPRPVERPSAVKLGIGAFLASTVLGILGSIVTFAQFDEIVDRALVDAGLDPADYSDVSDAATAGVVTTTVVVALLFIGLQLLFIWFAWQGRNWARIVLWVLGGLAVVSGLVSLAGPSLSGLLTTLSLIQTLLIVVGIVALAQKPASEWYRYRGWQRARGL</sequence>
<feature type="region of interest" description="Disordered" evidence="1">
    <location>
        <begin position="1"/>
        <end position="64"/>
    </location>
</feature>
<feature type="compositionally biased region" description="Low complexity" evidence="1">
    <location>
        <begin position="25"/>
        <end position="39"/>
    </location>
</feature>
<protein>
    <submittedName>
        <fullName evidence="3">Uncharacterized protein</fullName>
    </submittedName>
</protein>
<gene>
    <name evidence="3" type="ORF">SAMN05660657_01901</name>
</gene>
<keyword evidence="2" id="KW-0812">Transmembrane</keyword>
<dbReference type="Proteomes" id="UP000199546">
    <property type="component" value="Unassembled WGS sequence"/>
</dbReference>
<feature type="compositionally biased region" description="Pro residues" evidence="1">
    <location>
        <begin position="15"/>
        <end position="24"/>
    </location>
</feature>
<evidence type="ECO:0000313" key="3">
    <source>
        <dbReference type="EMBL" id="SFT61594.1"/>
    </source>
</evidence>
<dbReference type="RefSeq" id="WP_093579160.1">
    <property type="nucleotide sequence ID" value="NZ_FPBA01000005.1"/>
</dbReference>
<dbReference type="STRING" id="1296565.SAMN05660657_01901"/>
<organism evidence="3 4">
    <name type="scientific">Geodermatophilus amargosae</name>
    <dbReference type="NCBI Taxonomy" id="1296565"/>
    <lineage>
        <taxon>Bacteria</taxon>
        <taxon>Bacillati</taxon>
        <taxon>Actinomycetota</taxon>
        <taxon>Actinomycetes</taxon>
        <taxon>Geodermatophilales</taxon>
        <taxon>Geodermatophilaceae</taxon>
        <taxon>Geodermatophilus</taxon>
    </lineage>
</organism>
<name>A0A1I6ZFX0_9ACTN</name>
<dbReference type="AlphaFoldDB" id="A0A1I6ZFX0"/>
<keyword evidence="4" id="KW-1185">Reference proteome</keyword>
<proteinExistence type="predicted"/>
<evidence type="ECO:0000313" key="4">
    <source>
        <dbReference type="Proteomes" id="UP000199546"/>
    </source>
</evidence>
<feature type="transmembrane region" description="Helical" evidence="2">
    <location>
        <begin position="121"/>
        <end position="145"/>
    </location>
</feature>
<feature type="transmembrane region" description="Helical" evidence="2">
    <location>
        <begin position="157"/>
        <end position="176"/>
    </location>
</feature>
<feature type="compositionally biased region" description="Low complexity" evidence="1">
    <location>
        <begin position="47"/>
        <end position="57"/>
    </location>
</feature>
<evidence type="ECO:0000256" key="1">
    <source>
        <dbReference type="SAM" id="MobiDB-lite"/>
    </source>
</evidence>
<feature type="transmembrane region" description="Helical" evidence="2">
    <location>
        <begin position="182"/>
        <end position="202"/>
    </location>
</feature>
<dbReference type="OrthoDB" id="5191398at2"/>
<feature type="transmembrane region" description="Helical" evidence="2">
    <location>
        <begin position="74"/>
        <end position="97"/>
    </location>
</feature>
<reference evidence="4" key="1">
    <citation type="submission" date="2016-10" db="EMBL/GenBank/DDBJ databases">
        <authorList>
            <person name="Varghese N."/>
            <person name="Submissions S."/>
        </authorList>
    </citation>
    <scope>NUCLEOTIDE SEQUENCE [LARGE SCALE GENOMIC DNA]</scope>
    <source>
        <strain evidence="4">DSM 46136</strain>
    </source>
</reference>
<keyword evidence="2" id="KW-0472">Membrane</keyword>
<dbReference type="EMBL" id="FPBA01000005">
    <property type="protein sequence ID" value="SFT61594.1"/>
    <property type="molecule type" value="Genomic_DNA"/>
</dbReference>
<feature type="compositionally biased region" description="Low complexity" evidence="1">
    <location>
        <begin position="1"/>
        <end position="14"/>
    </location>
</feature>
<accession>A0A1I6ZFX0</accession>